<organism evidence="1 2">
    <name type="scientific">Christensenella hongkongensis</name>
    <dbReference type="NCBI Taxonomy" id="270498"/>
    <lineage>
        <taxon>Bacteria</taxon>
        <taxon>Bacillati</taxon>
        <taxon>Bacillota</taxon>
        <taxon>Clostridia</taxon>
        <taxon>Christensenellales</taxon>
        <taxon>Christensenellaceae</taxon>
        <taxon>Christensenella</taxon>
    </lineage>
</organism>
<dbReference type="EMBL" id="LAYJ01000118">
    <property type="protein sequence ID" value="KKI49799.1"/>
    <property type="molecule type" value="Genomic_DNA"/>
</dbReference>
<name>A0A0M2NBC0_9FIRM</name>
<sequence>MYCNPHQAIIIDNEKIKIVSDDVGIPMDNSADQQKPTG</sequence>
<proteinExistence type="predicted"/>
<comment type="caution">
    <text evidence="1">The sequence shown here is derived from an EMBL/GenBank/DDBJ whole genome shotgun (WGS) entry which is preliminary data.</text>
</comment>
<accession>A0A0M2NBC0</accession>
<reference evidence="1 2" key="1">
    <citation type="submission" date="2015-04" db="EMBL/GenBank/DDBJ databases">
        <title>Draft genome sequence of bacteremic isolate Catabacter hongkongensis type strain HKU16T.</title>
        <authorList>
            <person name="Lau S.K."/>
            <person name="Teng J.L."/>
            <person name="Huang Y."/>
            <person name="Curreem S.O."/>
            <person name="Tsui S.K."/>
            <person name="Woo P.C."/>
        </authorList>
    </citation>
    <scope>NUCLEOTIDE SEQUENCE [LARGE SCALE GENOMIC DNA]</scope>
    <source>
        <strain evidence="1 2">HKU16</strain>
    </source>
</reference>
<evidence type="ECO:0000313" key="1">
    <source>
        <dbReference type="EMBL" id="KKI49799.1"/>
    </source>
</evidence>
<keyword evidence="2" id="KW-1185">Reference proteome</keyword>
<dbReference type="Proteomes" id="UP000034076">
    <property type="component" value="Unassembled WGS sequence"/>
</dbReference>
<protein>
    <submittedName>
        <fullName evidence="1">Uncharacterized protein</fullName>
    </submittedName>
</protein>
<gene>
    <name evidence="1" type="ORF">CHK_2709</name>
</gene>
<dbReference type="AlphaFoldDB" id="A0A0M2NBC0"/>
<evidence type="ECO:0000313" key="2">
    <source>
        <dbReference type="Proteomes" id="UP000034076"/>
    </source>
</evidence>